<sequence>MYPWGSLVHKSEGFLGWMKKTHPNIILIFILGNCTSVFQPLDVGVQRVLKQSFKRSAHADIVAEISGKLAAGSSVTLDMSLPVLRDRALGWIVKAYHDINKPALVKKAFELCRVKEYNLSQESLTKPSTLQALSILKTSHLELRAKLTNDDTAPDSVTKKQTSRAKAKNSTSKAEVEEEDIDEEEEMAFTDDIGTYNDSCDVPVEDVIEHIITEGAEEIDGLVAGEDGSLMRLAEVEDPDAEVPDVCTLENPQPEELGRGKQLKKPSKLWEKDWVYNEDDTVDKNSYITRKVVAGQNSKAVSGQNSKNLKA</sequence>
<evidence type="ECO:0000313" key="3">
    <source>
        <dbReference type="EMBL" id="THU86688.1"/>
    </source>
</evidence>
<dbReference type="Proteomes" id="UP000297245">
    <property type="component" value="Unassembled WGS sequence"/>
</dbReference>
<organism evidence="3 4">
    <name type="scientific">Dendrothele bispora (strain CBS 962.96)</name>
    <dbReference type="NCBI Taxonomy" id="1314807"/>
    <lineage>
        <taxon>Eukaryota</taxon>
        <taxon>Fungi</taxon>
        <taxon>Dikarya</taxon>
        <taxon>Basidiomycota</taxon>
        <taxon>Agaricomycotina</taxon>
        <taxon>Agaricomycetes</taxon>
        <taxon>Agaricomycetidae</taxon>
        <taxon>Agaricales</taxon>
        <taxon>Agaricales incertae sedis</taxon>
        <taxon>Dendrothele</taxon>
    </lineage>
</organism>
<proteinExistence type="predicted"/>
<dbReference type="GO" id="GO:0003676">
    <property type="term" value="F:nucleic acid binding"/>
    <property type="evidence" value="ECO:0007669"/>
    <property type="project" value="InterPro"/>
</dbReference>
<feature type="region of interest" description="Disordered" evidence="1">
    <location>
        <begin position="151"/>
        <end position="184"/>
    </location>
</feature>
<keyword evidence="4" id="KW-1185">Reference proteome</keyword>
<dbReference type="EMBL" id="ML179485">
    <property type="protein sequence ID" value="THU86688.1"/>
    <property type="molecule type" value="Genomic_DNA"/>
</dbReference>
<dbReference type="AlphaFoldDB" id="A0A4S8LE61"/>
<accession>A0A4S8LE61</accession>
<dbReference type="InterPro" id="IPR004875">
    <property type="entry name" value="DDE_SF_endonuclease_dom"/>
</dbReference>
<gene>
    <name evidence="3" type="ORF">K435DRAFT_804908</name>
</gene>
<feature type="region of interest" description="Disordered" evidence="1">
    <location>
        <begin position="241"/>
        <end position="264"/>
    </location>
</feature>
<feature type="domain" description="DDE-1" evidence="2">
    <location>
        <begin position="20"/>
        <end position="103"/>
    </location>
</feature>
<reference evidence="3 4" key="1">
    <citation type="journal article" date="2019" name="Nat. Ecol. Evol.">
        <title>Megaphylogeny resolves global patterns of mushroom evolution.</title>
        <authorList>
            <person name="Varga T."/>
            <person name="Krizsan K."/>
            <person name="Foldi C."/>
            <person name="Dima B."/>
            <person name="Sanchez-Garcia M."/>
            <person name="Sanchez-Ramirez S."/>
            <person name="Szollosi G.J."/>
            <person name="Szarkandi J.G."/>
            <person name="Papp V."/>
            <person name="Albert L."/>
            <person name="Andreopoulos W."/>
            <person name="Angelini C."/>
            <person name="Antonin V."/>
            <person name="Barry K.W."/>
            <person name="Bougher N.L."/>
            <person name="Buchanan P."/>
            <person name="Buyck B."/>
            <person name="Bense V."/>
            <person name="Catcheside P."/>
            <person name="Chovatia M."/>
            <person name="Cooper J."/>
            <person name="Damon W."/>
            <person name="Desjardin D."/>
            <person name="Finy P."/>
            <person name="Geml J."/>
            <person name="Haridas S."/>
            <person name="Hughes K."/>
            <person name="Justo A."/>
            <person name="Karasinski D."/>
            <person name="Kautmanova I."/>
            <person name="Kiss B."/>
            <person name="Kocsube S."/>
            <person name="Kotiranta H."/>
            <person name="LaButti K.M."/>
            <person name="Lechner B.E."/>
            <person name="Liimatainen K."/>
            <person name="Lipzen A."/>
            <person name="Lukacs Z."/>
            <person name="Mihaltcheva S."/>
            <person name="Morgado L.N."/>
            <person name="Niskanen T."/>
            <person name="Noordeloos M.E."/>
            <person name="Ohm R.A."/>
            <person name="Ortiz-Santana B."/>
            <person name="Ovrebo C."/>
            <person name="Racz N."/>
            <person name="Riley R."/>
            <person name="Savchenko A."/>
            <person name="Shiryaev A."/>
            <person name="Soop K."/>
            <person name="Spirin V."/>
            <person name="Szebenyi C."/>
            <person name="Tomsovsky M."/>
            <person name="Tulloss R.E."/>
            <person name="Uehling J."/>
            <person name="Grigoriev I.V."/>
            <person name="Vagvolgyi C."/>
            <person name="Papp T."/>
            <person name="Martin F.M."/>
            <person name="Miettinen O."/>
            <person name="Hibbett D.S."/>
            <person name="Nagy L.G."/>
        </authorList>
    </citation>
    <scope>NUCLEOTIDE SEQUENCE [LARGE SCALE GENOMIC DNA]</scope>
    <source>
        <strain evidence="3 4">CBS 962.96</strain>
    </source>
</reference>
<evidence type="ECO:0000259" key="2">
    <source>
        <dbReference type="Pfam" id="PF03184"/>
    </source>
</evidence>
<name>A0A4S8LE61_DENBC</name>
<dbReference type="OrthoDB" id="3257623at2759"/>
<dbReference type="Pfam" id="PF03184">
    <property type="entry name" value="DDE_1"/>
    <property type="match status" value="1"/>
</dbReference>
<evidence type="ECO:0000313" key="4">
    <source>
        <dbReference type="Proteomes" id="UP000297245"/>
    </source>
</evidence>
<evidence type="ECO:0000256" key="1">
    <source>
        <dbReference type="SAM" id="MobiDB-lite"/>
    </source>
</evidence>
<protein>
    <recommendedName>
        <fullName evidence="2">DDE-1 domain-containing protein</fullName>
    </recommendedName>
</protein>